<reference evidence="2" key="1">
    <citation type="journal article" date="2020" name="Nat. Commun.">
        <title>Genome sequence of the cluster root forming white lupin.</title>
        <authorList>
            <person name="Hufnagel B."/>
            <person name="Marques A."/>
            <person name="Soriano A."/>
            <person name="Marques L."/>
            <person name="Divol F."/>
            <person name="Doumas P."/>
            <person name="Sallet E."/>
            <person name="Mancinotti D."/>
            <person name="Carrere S."/>
            <person name="Marande W."/>
            <person name="Arribat S."/>
            <person name="Keller J."/>
            <person name="Huneau C."/>
            <person name="Blein T."/>
            <person name="Aime D."/>
            <person name="Laguerre M."/>
            <person name="Taylor J."/>
            <person name="Schubert V."/>
            <person name="Nelson M."/>
            <person name="Geu-Flores F."/>
            <person name="Crespi M."/>
            <person name="Gallardo-Guerrero K."/>
            <person name="Delaux P.-M."/>
            <person name="Salse J."/>
            <person name="Berges H."/>
            <person name="Guyot R."/>
            <person name="Gouzy J."/>
            <person name="Peret B."/>
        </authorList>
    </citation>
    <scope>NUCLEOTIDE SEQUENCE [LARGE SCALE GENOMIC DNA]</scope>
    <source>
        <strain evidence="2">cv. Amiga</strain>
    </source>
</reference>
<comment type="caution">
    <text evidence="1">The sequence shown here is derived from an EMBL/GenBank/DDBJ whole genome shotgun (WGS) entry which is preliminary data.</text>
</comment>
<protein>
    <submittedName>
        <fullName evidence="1">Uncharacterized protein</fullName>
    </submittedName>
</protein>
<dbReference type="AlphaFoldDB" id="A0A6A4R6A1"/>
<dbReference type="Proteomes" id="UP000447434">
    <property type="component" value="Chromosome 1"/>
</dbReference>
<evidence type="ECO:0000313" key="2">
    <source>
        <dbReference type="Proteomes" id="UP000447434"/>
    </source>
</evidence>
<gene>
    <name evidence="1" type="ORF">Lalb_Chr01g0016191</name>
</gene>
<organism evidence="1 2">
    <name type="scientific">Lupinus albus</name>
    <name type="common">White lupine</name>
    <name type="synonym">Lupinus termis</name>
    <dbReference type="NCBI Taxonomy" id="3870"/>
    <lineage>
        <taxon>Eukaryota</taxon>
        <taxon>Viridiplantae</taxon>
        <taxon>Streptophyta</taxon>
        <taxon>Embryophyta</taxon>
        <taxon>Tracheophyta</taxon>
        <taxon>Spermatophyta</taxon>
        <taxon>Magnoliopsida</taxon>
        <taxon>eudicotyledons</taxon>
        <taxon>Gunneridae</taxon>
        <taxon>Pentapetalae</taxon>
        <taxon>rosids</taxon>
        <taxon>fabids</taxon>
        <taxon>Fabales</taxon>
        <taxon>Fabaceae</taxon>
        <taxon>Papilionoideae</taxon>
        <taxon>50 kb inversion clade</taxon>
        <taxon>genistoids sensu lato</taxon>
        <taxon>core genistoids</taxon>
        <taxon>Genisteae</taxon>
        <taxon>Lupinus</taxon>
    </lineage>
</organism>
<dbReference type="EMBL" id="WOCE01000001">
    <property type="protein sequence ID" value="KAE9621570.1"/>
    <property type="molecule type" value="Genomic_DNA"/>
</dbReference>
<name>A0A6A4R6A1_LUPAL</name>
<proteinExistence type="predicted"/>
<sequence length="80" mass="9717">MAFKDLKHDSLYFSFSFFTVCESIEKQFFHFHRESSIVLVYQFVFFCELVPYKEQMEFLLTTEVKERTLKGEEIRFLPAI</sequence>
<keyword evidence="2" id="KW-1185">Reference proteome</keyword>
<evidence type="ECO:0000313" key="1">
    <source>
        <dbReference type="EMBL" id="KAE9621570.1"/>
    </source>
</evidence>
<accession>A0A6A4R6A1</accession>